<dbReference type="Pfam" id="PF01753">
    <property type="entry name" value="zf-MYND"/>
    <property type="match status" value="1"/>
</dbReference>
<evidence type="ECO:0000256" key="2">
    <source>
        <dbReference type="ARBA" id="ARBA00022771"/>
    </source>
</evidence>
<dbReference type="PROSITE" id="PS01360">
    <property type="entry name" value="ZF_MYND_1"/>
    <property type="match status" value="1"/>
</dbReference>
<evidence type="ECO:0000256" key="4">
    <source>
        <dbReference type="PROSITE-ProRule" id="PRU00134"/>
    </source>
</evidence>
<dbReference type="AlphaFoldDB" id="A0A0D2P6P6"/>
<feature type="domain" description="MYND-type" evidence="5">
    <location>
        <begin position="48"/>
        <end position="86"/>
    </location>
</feature>
<dbReference type="EMBL" id="KN817527">
    <property type="protein sequence ID" value="KJA26604.1"/>
    <property type="molecule type" value="Genomic_DNA"/>
</dbReference>
<gene>
    <name evidence="6" type="ORF">HYPSUDRAFT_36318</name>
</gene>
<evidence type="ECO:0000313" key="6">
    <source>
        <dbReference type="EMBL" id="KJA26604.1"/>
    </source>
</evidence>
<name>A0A0D2P6P6_HYPSF</name>
<sequence>MLGDIVETAVQGDITFVTTITPKAQDVALPVIPTKEMKAYRELLTTACSFCHKAQRDKLVCAKCKVAAYCSKECQKKQWPSHKLVCQQSTAAAKLKLVTTLTANYNTECTLMYTFVLAFGLHKNMILDRPLIARCDLAVDPADMAIIFRLTSGEKTPEDYPDGVEGMLQVKYFTRLDSTVAIDAGRRKIWEQARLKNHVKQRGPVGKSPTGLIDFHMEGTDQVVTIPLNIHDVAMECARGFSNGVYIENPATGKEIHVPFVLSIHILWISSILSAYANSFSVF</sequence>
<keyword evidence="2 4" id="KW-0863">Zinc-finger</keyword>
<keyword evidence="7" id="KW-1185">Reference proteome</keyword>
<dbReference type="InterPro" id="IPR002893">
    <property type="entry name" value="Znf_MYND"/>
</dbReference>
<evidence type="ECO:0000313" key="7">
    <source>
        <dbReference type="Proteomes" id="UP000054270"/>
    </source>
</evidence>
<dbReference type="STRING" id="945553.A0A0D2P6P6"/>
<evidence type="ECO:0000259" key="5">
    <source>
        <dbReference type="PROSITE" id="PS50865"/>
    </source>
</evidence>
<reference evidence="7" key="1">
    <citation type="submission" date="2014-04" db="EMBL/GenBank/DDBJ databases">
        <title>Evolutionary Origins and Diversification of the Mycorrhizal Mutualists.</title>
        <authorList>
            <consortium name="DOE Joint Genome Institute"/>
            <consortium name="Mycorrhizal Genomics Consortium"/>
            <person name="Kohler A."/>
            <person name="Kuo A."/>
            <person name="Nagy L.G."/>
            <person name="Floudas D."/>
            <person name="Copeland A."/>
            <person name="Barry K.W."/>
            <person name="Cichocki N."/>
            <person name="Veneault-Fourrey C."/>
            <person name="LaButti K."/>
            <person name="Lindquist E.A."/>
            <person name="Lipzen A."/>
            <person name="Lundell T."/>
            <person name="Morin E."/>
            <person name="Murat C."/>
            <person name="Riley R."/>
            <person name="Ohm R."/>
            <person name="Sun H."/>
            <person name="Tunlid A."/>
            <person name="Henrissat B."/>
            <person name="Grigoriev I.V."/>
            <person name="Hibbett D.S."/>
            <person name="Martin F."/>
        </authorList>
    </citation>
    <scope>NUCLEOTIDE SEQUENCE [LARGE SCALE GENOMIC DNA]</scope>
    <source>
        <strain evidence="7">FD-334 SS-4</strain>
    </source>
</reference>
<proteinExistence type="predicted"/>
<evidence type="ECO:0000256" key="1">
    <source>
        <dbReference type="ARBA" id="ARBA00022723"/>
    </source>
</evidence>
<dbReference type="PROSITE" id="PS50865">
    <property type="entry name" value="ZF_MYND_2"/>
    <property type="match status" value="1"/>
</dbReference>
<organism evidence="6 7">
    <name type="scientific">Hypholoma sublateritium (strain FD-334 SS-4)</name>
    <dbReference type="NCBI Taxonomy" id="945553"/>
    <lineage>
        <taxon>Eukaryota</taxon>
        <taxon>Fungi</taxon>
        <taxon>Dikarya</taxon>
        <taxon>Basidiomycota</taxon>
        <taxon>Agaricomycotina</taxon>
        <taxon>Agaricomycetes</taxon>
        <taxon>Agaricomycetidae</taxon>
        <taxon>Agaricales</taxon>
        <taxon>Agaricineae</taxon>
        <taxon>Strophariaceae</taxon>
        <taxon>Hypholoma</taxon>
    </lineage>
</organism>
<accession>A0A0D2P6P6</accession>
<dbReference type="GO" id="GO:0008270">
    <property type="term" value="F:zinc ion binding"/>
    <property type="evidence" value="ECO:0007669"/>
    <property type="project" value="UniProtKB-KW"/>
</dbReference>
<dbReference type="SUPFAM" id="SSF144232">
    <property type="entry name" value="HIT/MYND zinc finger-like"/>
    <property type="match status" value="1"/>
</dbReference>
<keyword evidence="3" id="KW-0862">Zinc</keyword>
<keyword evidence="1" id="KW-0479">Metal-binding</keyword>
<evidence type="ECO:0000256" key="3">
    <source>
        <dbReference type="ARBA" id="ARBA00022833"/>
    </source>
</evidence>
<dbReference type="Gene3D" id="6.10.140.2220">
    <property type="match status" value="1"/>
</dbReference>
<dbReference type="OrthoDB" id="5231159at2759"/>
<protein>
    <recommendedName>
        <fullName evidence="5">MYND-type domain-containing protein</fullName>
    </recommendedName>
</protein>
<dbReference type="Proteomes" id="UP000054270">
    <property type="component" value="Unassembled WGS sequence"/>
</dbReference>